<evidence type="ECO:0000256" key="3">
    <source>
        <dbReference type="ARBA" id="ARBA00022741"/>
    </source>
</evidence>
<keyword evidence="3" id="KW-0547">Nucleotide-binding</keyword>
<dbReference type="Pfam" id="PF21010">
    <property type="entry name" value="HA2_C"/>
    <property type="match status" value="1"/>
</dbReference>
<comment type="catalytic activity">
    <reaction evidence="7">
        <text>ATP + H2O = ADP + phosphate + H(+)</text>
        <dbReference type="Rhea" id="RHEA:13065"/>
        <dbReference type="ChEBI" id="CHEBI:15377"/>
        <dbReference type="ChEBI" id="CHEBI:15378"/>
        <dbReference type="ChEBI" id="CHEBI:30616"/>
        <dbReference type="ChEBI" id="CHEBI:43474"/>
        <dbReference type="ChEBI" id="CHEBI:456216"/>
        <dbReference type="EC" id="3.6.4.13"/>
    </reaction>
</comment>
<evidence type="ECO:0000256" key="7">
    <source>
        <dbReference type="ARBA" id="ARBA00047984"/>
    </source>
</evidence>
<dbReference type="EMBL" id="JAWJWE010000038">
    <property type="protein sequence ID" value="KAK6623139.1"/>
    <property type="molecule type" value="Genomic_DNA"/>
</dbReference>
<dbReference type="InterPro" id="IPR007502">
    <property type="entry name" value="Helicase-assoc_dom"/>
</dbReference>
<protein>
    <recommendedName>
        <fullName evidence="2">RNA helicase</fullName>
        <ecNumber evidence="2">3.6.4.13</ecNumber>
    </recommendedName>
</protein>
<dbReference type="InterPro" id="IPR014001">
    <property type="entry name" value="Helicase_ATP-bd"/>
</dbReference>
<organism evidence="11 12">
    <name type="scientific">Polyplax serrata</name>
    <name type="common">Common mouse louse</name>
    <dbReference type="NCBI Taxonomy" id="468196"/>
    <lineage>
        <taxon>Eukaryota</taxon>
        <taxon>Metazoa</taxon>
        <taxon>Ecdysozoa</taxon>
        <taxon>Arthropoda</taxon>
        <taxon>Hexapoda</taxon>
        <taxon>Insecta</taxon>
        <taxon>Pterygota</taxon>
        <taxon>Neoptera</taxon>
        <taxon>Paraneoptera</taxon>
        <taxon>Psocodea</taxon>
        <taxon>Troctomorpha</taxon>
        <taxon>Phthiraptera</taxon>
        <taxon>Anoplura</taxon>
        <taxon>Polyplacidae</taxon>
        <taxon>Polyplax</taxon>
    </lineage>
</organism>
<dbReference type="Pfam" id="PF00271">
    <property type="entry name" value="Helicase_C"/>
    <property type="match status" value="1"/>
</dbReference>
<accession>A0AAN8P6X6</accession>
<dbReference type="PROSITE" id="PS00690">
    <property type="entry name" value="DEAH_ATP_HELICASE"/>
    <property type="match status" value="1"/>
</dbReference>
<dbReference type="PROSITE" id="PS51192">
    <property type="entry name" value="HELICASE_ATP_BIND_1"/>
    <property type="match status" value="1"/>
</dbReference>
<dbReference type="Gene3D" id="1.20.120.1080">
    <property type="match status" value="1"/>
</dbReference>
<dbReference type="InterPro" id="IPR011709">
    <property type="entry name" value="DEAD-box_helicase_OB_fold"/>
</dbReference>
<evidence type="ECO:0000313" key="11">
    <source>
        <dbReference type="EMBL" id="KAK6623139.1"/>
    </source>
</evidence>
<sequence>MDNSSFLRGISIANITFIVVVTYLAIMDVALYFRIKDYPLRPESNTSGYPADCYEFSPLCYVTVKGVMLDHVNLYLISPFVRVFDSIFRISDFLLITPNMISFSHAMVAAVAGKFVSSHALSTRRIGVVLFELRTILDGLDGHVARTRKHVRGEGSEVGSLGYVIDGVCDAFGISFLMVGVLMYLRNTLSRRDYLPVHTAHTDKSEYSEAYRKKLLKKRVWQVISCVSAQQMLSSTAWNRYIALYQDLLEHANVSKTVEMKELIVFRSNYFLFVAFLWRLFNIHSYLHAVLLAIAVDKVWEFFKGIMFIGFVALLAIVCLSEMNVLLAEEFIYGNYLVEGGWTEKGLTIGITEPRRIAATTLAARVAEEMNCPLGSTVGYTIRFDDCTTPSETKVKYMTEGILIREMLSDPLLSHYSVIILDEVHERTLYTDIIMGLMKKILKKNTSLKLIVSSATVDADELQHFFNLNRTPDKTKDTSTILSVPGNMYSVDVFYVEEPVPCYVQGVVDTILKIHKHEFRGSILAFLTGQEEIERAVNALKDYEDTRGKDGLRLLVLPMHGSLPYSEQLKVFRPAEQSQRKVIISTNVAETSVTIPGVVYVVDSGFVKLRWFKYDTGVDSLIVVPISKASADQRAGRAGRDRRGKTYRLYRFANVFPFETRLCLVLRVSAAFFHSRESDYEKFTEATPCEMQRTDLSQAVLQLKALGIHNVLRFDFPFPPPAKNLAAALQLLFALNAIDESGELTQPLGARMSELPIHPLYSKMLLASDEFGCTEEILTILSCLQVETIFIKPAGGAASIKARIAQRNFHVTEGDLLTYLNVYEAFERNGRRKDWCMKYFLNYKGLKRVSEIRSQMKRSLGKVELSSAEGNDVAVRKAIASGLFQNAAYLHYSGTYKSVRGDVDLHVHPNSVLYTLTQPSWVLFCEVVHTNKVYMRNLVAVEPDWLEQLAPHFYEKGVDRNY</sequence>
<evidence type="ECO:0000256" key="4">
    <source>
        <dbReference type="ARBA" id="ARBA00022801"/>
    </source>
</evidence>
<dbReference type="FunFam" id="3.40.50.300:FF:000578">
    <property type="entry name" value="probable ATP-dependent RNA helicase DHX35"/>
    <property type="match status" value="1"/>
</dbReference>
<dbReference type="GO" id="GO:0003724">
    <property type="term" value="F:RNA helicase activity"/>
    <property type="evidence" value="ECO:0007669"/>
    <property type="project" value="UniProtKB-EC"/>
</dbReference>
<evidence type="ECO:0000256" key="5">
    <source>
        <dbReference type="ARBA" id="ARBA00022806"/>
    </source>
</evidence>
<dbReference type="SMART" id="SM00487">
    <property type="entry name" value="DEXDc"/>
    <property type="match status" value="1"/>
</dbReference>
<dbReference type="GO" id="GO:0003723">
    <property type="term" value="F:RNA binding"/>
    <property type="evidence" value="ECO:0007669"/>
    <property type="project" value="TreeGrafter"/>
</dbReference>
<dbReference type="Proteomes" id="UP001372834">
    <property type="component" value="Unassembled WGS sequence"/>
</dbReference>
<feature type="transmembrane region" description="Helical" evidence="8">
    <location>
        <begin position="270"/>
        <end position="296"/>
    </location>
</feature>
<dbReference type="GO" id="GO:0008654">
    <property type="term" value="P:phospholipid biosynthetic process"/>
    <property type="evidence" value="ECO:0007669"/>
    <property type="project" value="InterPro"/>
</dbReference>
<name>A0AAN8P6X6_POLSC</name>
<dbReference type="PANTHER" id="PTHR18934:SF136">
    <property type="entry name" value="ATP-DEPENDENT RNA HELICASE DHX35-RELATED"/>
    <property type="match status" value="1"/>
</dbReference>
<dbReference type="Pfam" id="PF07717">
    <property type="entry name" value="OB_NTP_bind"/>
    <property type="match status" value="1"/>
</dbReference>
<dbReference type="EC" id="3.6.4.13" evidence="2"/>
<dbReference type="InterPro" id="IPR000462">
    <property type="entry name" value="CDP-OH_P_trans"/>
</dbReference>
<feature type="transmembrane region" description="Helical" evidence="8">
    <location>
        <begin position="302"/>
        <end position="320"/>
    </location>
</feature>
<dbReference type="CDD" id="cd18791">
    <property type="entry name" value="SF2_C_RHA"/>
    <property type="match status" value="1"/>
</dbReference>
<evidence type="ECO:0000259" key="10">
    <source>
        <dbReference type="PROSITE" id="PS51194"/>
    </source>
</evidence>
<dbReference type="PANTHER" id="PTHR18934">
    <property type="entry name" value="ATP-DEPENDENT RNA HELICASE"/>
    <property type="match status" value="1"/>
</dbReference>
<evidence type="ECO:0000256" key="8">
    <source>
        <dbReference type="SAM" id="Phobius"/>
    </source>
</evidence>
<evidence type="ECO:0000256" key="6">
    <source>
        <dbReference type="ARBA" id="ARBA00022840"/>
    </source>
</evidence>
<dbReference type="InterPro" id="IPR002464">
    <property type="entry name" value="DNA/RNA_helicase_DEAH_CS"/>
</dbReference>
<evidence type="ECO:0000256" key="1">
    <source>
        <dbReference type="ARBA" id="ARBA00008792"/>
    </source>
</evidence>
<dbReference type="GO" id="GO:0016780">
    <property type="term" value="F:phosphotransferase activity, for other substituted phosphate groups"/>
    <property type="evidence" value="ECO:0007669"/>
    <property type="project" value="InterPro"/>
</dbReference>
<dbReference type="GO" id="GO:0016787">
    <property type="term" value="F:hydrolase activity"/>
    <property type="evidence" value="ECO:0007669"/>
    <property type="project" value="UniProtKB-KW"/>
</dbReference>
<feature type="domain" description="Helicase ATP-binding" evidence="9">
    <location>
        <begin position="310"/>
        <end position="475"/>
    </location>
</feature>
<comment type="caution">
    <text evidence="11">The sequence shown here is derived from an EMBL/GenBank/DDBJ whole genome shotgun (WGS) entry which is preliminary data.</text>
</comment>
<keyword evidence="5" id="KW-0347">Helicase</keyword>
<dbReference type="Gene3D" id="1.20.120.1760">
    <property type="match status" value="1"/>
</dbReference>
<dbReference type="InterPro" id="IPR043130">
    <property type="entry name" value="CDP-OH_PTrfase_TM_dom"/>
</dbReference>
<keyword evidence="8" id="KW-0812">Transmembrane</keyword>
<dbReference type="InterPro" id="IPR027417">
    <property type="entry name" value="P-loop_NTPase"/>
</dbReference>
<dbReference type="Gene3D" id="3.40.50.300">
    <property type="entry name" value="P-loop containing nucleotide triphosphate hydrolases"/>
    <property type="match status" value="2"/>
</dbReference>
<evidence type="ECO:0000313" key="12">
    <source>
        <dbReference type="Proteomes" id="UP001372834"/>
    </source>
</evidence>
<evidence type="ECO:0000256" key="2">
    <source>
        <dbReference type="ARBA" id="ARBA00012552"/>
    </source>
</evidence>
<dbReference type="AlphaFoldDB" id="A0AAN8P6X6"/>
<comment type="similarity">
    <text evidence="1">Belongs to the DEAD box helicase family. DEAH subfamily.</text>
</comment>
<dbReference type="GO" id="GO:0016020">
    <property type="term" value="C:membrane"/>
    <property type="evidence" value="ECO:0007669"/>
    <property type="project" value="InterPro"/>
</dbReference>
<dbReference type="SMART" id="SM00490">
    <property type="entry name" value="HELICc"/>
    <property type="match status" value="1"/>
</dbReference>
<evidence type="ECO:0000259" key="9">
    <source>
        <dbReference type="PROSITE" id="PS51192"/>
    </source>
</evidence>
<keyword evidence="4" id="KW-0378">Hydrolase</keyword>
<gene>
    <name evidence="11" type="ORF">RUM43_008991</name>
</gene>
<dbReference type="GO" id="GO:0071013">
    <property type="term" value="C:catalytic step 2 spliceosome"/>
    <property type="evidence" value="ECO:0007669"/>
    <property type="project" value="TreeGrafter"/>
</dbReference>
<feature type="transmembrane region" description="Helical" evidence="8">
    <location>
        <begin position="12"/>
        <end position="33"/>
    </location>
</feature>
<dbReference type="InterPro" id="IPR001650">
    <property type="entry name" value="Helicase_C-like"/>
</dbReference>
<keyword evidence="6" id="KW-0067">ATP-binding</keyword>
<feature type="transmembrane region" description="Helical" evidence="8">
    <location>
        <begin position="161"/>
        <end position="185"/>
    </location>
</feature>
<dbReference type="GO" id="GO:0005524">
    <property type="term" value="F:ATP binding"/>
    <property type="evidence" value="ECO:0007669"/>
    <property type="project" value="UniProtKB-KW"/>
</dbReference>
<dbReference type="SMART" id="SM00847">
    <property type="entry name" value="HA2"/>
    <property type="match status" value="1"/>
</dbReference>
<feature type="domain" description="Helicase C-terminal" evidence="10">
    <location>
        <begin position="506"/>
        <end position="707"/>
    </location>
</feature>
<dbReference type="InterPro" id="IPR048333">
    <property type="entry name" value="HA2_WH"/>
</dbReference>
<dbReference type="SUPFAM" id="SSF52540">
    <property type="entry name" value="P-loop containing nucleoside triphosphate hydrolases"/>
    <property type="match status" value="1"/>
</dbReference>
<dbReference type="PROSITE" id="PS51194">
    <property type="entry name" value="HELICASE_CTER"/>
    <property type="match status" value="1"/>
</dbReference>
<keyword evidence="8" id="KW-1133">Transmembrane helix</keyword>
<keyword evidence="8" id="KW-0472">Membrane</keyword>
<dbReference type="Pfam" id="PF04408">
    <property type="entry name" value="WHD_HA2"/>
    <property type="match status" value="1"/>
</dbReference>
<feature type="transmembrane region" description="Helical" evidence="8">
    <location>
        <begin position="93"/>
        <end position="112"/>
    </location>
</feature>
<proteinExistence type="inferred from homology"/>
<reference evidence="11 12" key="1">
    <citation type="submission" date="2023-10" db="EMBL/GenBank/DDBJ databases">
        <title>Genomes of two closely related lineages of the louse Polyplax serrata with different host specificities.</title>
        <authorList>
            <person name="Martinu J."/>
            <person name="Tarabai H."/>
            <person name="Stefka J."/>
            <person name="Hypsa V."/>
        </authorList>
    </citation>
    <scope>NUCLEOTIDE SEQUENCE [LARGE SCALE GENOMIC DNA]</scope>
    <source>
        <strain evidence="11">HR10_N</strain>
    </source>
</reference>
<dbReference type="Pfam" id="PF01066">
    <property type="entry name" value="CDP-OH_P_transf"/>
    <property type="match status" value="1"/>
</dbReference>